<feature type="region of interest" description="Disordered" evidence="6">
    <location>
        <begin position="451"/>
        <end position="483"/>
    </location>
</feature>
<dbReference type="EMBL" id="JAIQCV010000003">
    <property type="protein sequence ID" value="KAH1113458.1"/>
    <property type="molecule type" value="Genomic_DNA"/>
</dbReference>
<evidence type="ECO:0000256" key="2">
    <source>
        <dbReference type="ARBA" id="ARBA00023015"/>
    </source>
</evidence>
<feature type="domain" description="TF-B3" evidence="7">
    <location>
        <begin position="560"/>
        <end position="659"/>
    </location>
</feature>
<evidence type="ECO:0000256" key="3">
    <source>
        <dbReference type="ARBA" id="ARBA00023125"/>
    </source>
</evidence>
<feature type="domain" description="TF-B3" evidence="7">
    <location>
        <begin position="338"/>
        <end position="431"/>
    </location>
</feature>
<dbReference type="Gene3D" id="2.40.330.10">
    <property type="entry name" value="DNA-binding pseudobarrel domain"/>
    <property type="match status" value="4"/>
</dbReference>
<dbReference type="InterPro" id="IPR015300">
    <property type="entry name" value="DNA-bd_pseudobarrel_sf"/>
</dbReference>
<evidence type="ECO:0000256" key="4">
    <source>
        <dbReference type="ARBA" id="ARBA00023163"/>
    </source>
</evidence>
<keyword evidence="5" id="KW-0539">Nucleus</keyword>
<comment type="subcellular location">
    <subcellularLocation>
        <location evidence="1">Nucleus</location>
    </subcellularLocation>
</comment>
<sequence length="896" mass="101977">MMRSTDSAMKTECNLKSAQQFGHNGKGDKSTSHSRIQRLTAHAKVKARERVSNTFKSENPFFLVAMEHLMKEHRSVTLCNSSGKTWIVNFKQSQIGKNQYSYLQTGWGTFVRDNNIQVNDVCAFELINSTEISFKVVIYKAQHANCHQILASEMQYPYTRDNHSQSDKILEQNIEESEDDDTTEILEVISPSRKIREELQLPCPRSHKLRRSTNSAIKSETVCNGIKGDNRTSHHTIRQLKTQEKFKALQSVRNTFKSENPFFLLVIRPSYVSLGHTTNFKLGCPEPLTALEKAKAYQMAGAFKSENPFFVVVLQPSYVHGNKLQGNDHLKFISNSPHFFKIILQDTIQNGKLGIPRKFVKNHGNSMSSPAMLSVPSGEVWKVELTKCNGKIWFENGWLEFSNHYSLDFGHLLVFRYDRNSNFHVVIFDRTATEILYPYTRYNHIHRRSNIDKSKDDDSTQNLEDISTSRKLRGKSQMPCPQPCKMMHSTNSAIKTEIECDGKSEFLAQQIRYKGCPARNGDESTRHRIIQQLKPHEKDDALERASKTFKSENPFFLVVMQPSYVGLSHSKGYRLAIPANFVRKHLMKELCSITLCNSSGKTWIVTFKNNQIGKKRTSYLLTGWGTFVHDNNIRVGDACAFELINSIEISFNVVIYQGPHTKCYQSLSSTEIIRPMKRKDQSYASPNSLETLTASEKAKAFQVASAFKSEYPFFISVLQPSYSRRMVSVSNIPVIFARKYLAKMHKEAILLLSNGKSWPVIYCQHKIESRGANAIFGSGWRRFSHDNKLEVGDSCIFELIMAAETSMKVTIYKKQAVKDSSLADNGREKQVELHESSVIGTKSALMNEKEDMSNLLPDYNCDASGETLDDILMSNISSPSKALEEASQSYQSFTRE</sequence>
<evidence type="ECO:0000256" key="1">
    <source>
        <dbReference type="ARBA" id="ARBA00004123"/>
    </source>
</evidence>
<dbReference type="SUPFAM" id="SSF101936">
    <property type="entry name" value="DNA-binding pseudobarrel domain"/>
    <property type="match status" value="4"/>
</dbReference>
<evidence type="ECO:0000313" key="8">
    <source>
        <dbReference type="EMBL" id="KAH1113458.1"/>
    </source>
</evidence>
<evidence type="ECO:0000313" key="9">
    <source>
        <dbReference type="Proteomes" id="UP000828251"/>
    </source>
</evidence>
<organism evidence="8 9">
    <name type="scientific">Gossypium stocksii</name>
    <dbReference type="NCBI Taxonomy" id="47602"/>
    <lineage>
        <taxon>Eukaryota</taxon>
        <taxon>Viridiplantae</taxon>
        <taxon>Streptophyta</taxon>
        <taxon>Embryophyta</taxon>
        <taxon>Tracheophyta</taxon>
        <taxon>Spermatophyta</taxon>
        <taxon>Magnoliopsida</taxon>
        <taxon>eudicotyledons</taxon>
        <taxon>Gunneridae</taxon>
        <taxon>Pentapetalae</taxon>
        <taxon>rosids</taxon>
        <taxon>malvids</taxon>
        <taxon>Malvales</taxon>
        <taxon>Malvaceae</taxon>
        <taxon>Malvoideae</taxon>
        <taxon>Gossypium</taxon>
    </lineage>
</organism>
<dbReference type="InterPro" id="IPR044837">
    <property type="entry name" value="REM16-like"/>
</dbReference>
<evidence type="ECO:0000256" key="6">
    <source>
        <dbReference type="SAM" id="MobiDB-lite"/>
    </source>
</evidence>
<dbReference type="CDD" id="cd10017">
    <property type="entry name" value="B3_DNA"/>
    <property type="match status" value="4"/>
</dbReference>
<dbReference type="InterPro" id="IPR003340">
    <property type="entry name" value="B3_DNA-bd"/>
</dbReference>
<dbReference type="GO" id="GO:0005634">
    <property type="term" value="C:nucleus"/>
    <property type="evidence" value="ECO:0007669"/>
    <property type="project" value="UniProtKB-SubCell"/>
</dbReference>
<dbReference type="Proteomes" id="UP000828251">
    <property type="component" value="Unassembled WGS sequence"/>
</dbReference>
<protein>
    <recommendedName>
        <fullName evidence="7">TF-B3 domain-containing protein</fullName>
    </recommendedName>
</protein>
<keyword evidence="3" id="KW-0238">DNA-binding</keyword>
<dbReference type="OrthoDB" id="953427at2759"/>
<feature type="domain" description="TF-B3" evidence="7">
    <location>
        <begin position="715"/>
        <end position="815"/>
    </location>
</feature>
<keyword evidence="9" id="KW-1185">Reference proteome</keyword>
<dbReference type="SMART" id="SM01019">
    <property type="entry name" value="B3"/>
    <property type="match status" value="4"/>
</dbReference>
<dbReference type="PANTHER" id="PTHR31391:SF106">
    <property type="entry name" value="B3 DOMAIN-CONTAINING PROTEIN OS01G0723500"/>
    <property type="match status" value="1"/>
</dbReference>
<name>A0A9D4AEY8_9ROSI</name>
<proteinExistence type="predicted"/>
<gene>
    <name evidence="8" type="ORF">J1N35_006836</name>
</gene>
<reference evidence="8 9" key="1">
    <citation type="journal article" date="2021" name="Plant Biotechnol. J.">
        <title>Multi-omics assisted identification of the key and species-specific regulatory components of drought-tolerant mechanisms in Gossypium stocksii.</title>
        <authorList>
            <person name="Yu D."/>
            <person name="Ke L."/>
            <person name="Zhang D."/>
            <person name="Wu Y."/>
            <person name="Sun Y."/>
            <person name="Mei J."/>
            <person name="Sun J."/>
            <person name="Sun Y."/>
        </authorList>
    </citation>
    <scope>NUCLEOTIDE SEQUENCE [LARGE SCALE GENOMIC DNA]</scope>
    <source>
        <strain evidence="9">cv. E1</strain>
        <tissue evidence="8">Leaf</tissue>
    </source>
</reference>
<dbReference type="PROSITE" id="PS50863">
    <property type="entry name" value="B3"/>
    <property type="match status" value="4"/>
</dbReference>
<evidence type="ECO:0000256" key="5">
    <source>
        <dbReference type="ARBA" id="ARBA00023242"/>
    </source>
</evidence>
<dbReference type="GO" id="GO:0003677">
    <property type="term" value="F:DNA binding"/>
    <property type="evidence" value="ECO:0007669"/>
    <property type="project" value="UniProtKB-KW"/>
</dbReference>
<keyword evidence="2" id="KW-0805">Transcription regulation</keyword>
<keyword evidence="4" id="KW-0804">Transcription</keyword>
<dbReference type="PANTHER" id="PTHR31391">
    <property type="entry name" value="B3 DOMAIN-CONTAINING PROTEIN OS11G0197600-RELATED"/>
    <property type="match status" value="1"/>
</dbReference>
<comment type="caution">
    <text evidence="8">The sequence shown here is derived from an EMBL/GenBank/DDBJ whole genome shotgun (WGS) entry which is preliminary data.</text>
</comment>
<feature type="region of interest" description="Disordered" evidence="6">
    <location>
        <begin position="17"/>
        <end position="36"/>
    </location>
</feature>
<evidence type="ECO:0000259" key="7">
    <source>
        <dbReference type="PROSITE" id="PS50863"/>
    </source>
</evidence>
<dbReference type="AlphaFoldDB" id="A0A9D4AEY8"/>
<accession>A0A9D4AEY8</accession>
<dbReference type="Pfam" id="PF02362">
    <property type="entry name" value="B3"/>
    <property type="match status" value="4"/>
</dbReference>
<feature type="domain" description="TF-B3" evidence="7">
    <location>
        <begin position="74"/>
        <end position="142"/>
    </location>
</feature>